<gene>
    <name evidence="4" type="primary">LOC104239899</name>
</gene>
<dbReference type="Proteomes" id="UP000189701">
    <property type="component" value="Unplaced"/>
</dbReference>
<dbReference type="Gene3D" id="3.30.420.10">
    <property type="entry name" value="Ribonuclease H-like superfamily/Ribonuclease H"/>
    <property type="match status" value="1"/>
</dbReference>
<dbReference type="InterPro" id="IPR036397">
    <property type="entry name" value="RNaseH_sf"/>
</dbReference>
<dbReference type="PANTHER" id="PTHR48475">
    <property type="entry name" value="RIBONUCLEASE H"/>
    <property type="match status" value="1"/>
</dbReference>
<reference evidence="4" key="2">
    <citation type="submission" date="2025-08" db="UniProtKB">
        <authorList>
            <consortium name="RefSeq"/>
        </authorList>
    </citation>
    <scope>IDENTIFICATION</scope>
    <source>
        <tissue evidence="4">Leaf</tissue>
    </source>
</reference>
<keyword evidence="3" id="KW-1185">Reference proteome</keyword>
<dbReference type="AlphaFoldDB" id="A0A1U7XPX9"/>
<feature type="region of interest" description="Disordered" evidence="1">
    <location>
        <begin position="1"/>
        <end position="28"/>
    </location>
</feature>
<accession>A0A1U7XPX9</accession>
<evidence type="ECO:0000313" key="4">
    <source>
        <dbReference type="RefSeq" id="XP_009792938.1"/>
    </source>
</evidence>
<dbReference type="Pfam" id="PF00665">
    <property type="entry name" value="rve"/>
    <property type="match status" value="1"/>
</dbReference>
<evidence type="ECO:0000256" key="1">
    <source>
        <dbReference type="SAM" id="MobiDB-lite"/>
    </source>
</evidence>
<sequence length="314" mass="35825">MDSGVPTRLGGVEAIPDEPTSAPHPKRGRDIVFVPGRIRDSGFELAKGLRAEVIEAKCDSLLMVNQAFKKIRVKEVINFIWDHIICRFGIPSEITYDNGKQFIGSKLTQFLEDHKIKRILSTPYHPCTNGQAESTNKTIIQNLKKRLEGVKGRWREIFHEVLWAYRTTPKSSTGEMPFSLVYDAEALIPVEVREPTSIVRHITESSNNEAMAIALELLDENQEASLVRIAAQKQRIERYYNKRTNLRHFGIGDFVLRKHFIFMAMFRVTQFIPVSQIKNSYFCTTLMVVAYSCFCICPILKDGPKDMLLCGLKV</sequence>
<feature type="domain" description="Integrase catalytic" evidence="2">
    <location>
        <begin position="19"/>
        <end position="185"/>
    </location>
</feature>
<dbReference type="PROSITE" id="PS50994">
    <property type="entry name" value="INTEGRASE"/>
    <property type="match status" value="1"/>
</dbReference>
<proteinExistence type="predicted"/>
<dbReference type="SUPFAM" id="SSF53098">
    <property type="entry name" value="Ribonuclease H-like"/>
    <property type="match status" value="1"/>
</dbReference>
<dbReference type="InterPro" id="IPR012337">
    <property type="entry name" value="RNaseH-like_sf"/>
</dbReference>
<evidence type="ECO:0000259" key="2">
    <source>
        <dbReference type="PROSITE" id="PS50994"/>
    </source>
</evidence>
<dbReference type="GO" id="GO:0003676">
    <property type="term" value="F:nucleic acid binding"/>
    <property type="evidence" value="ECO:0007669"/>
    <property type="project" value="InterPro"/>
</dbReference>
<dbReference type="eggNOG" id="KOG0017">
    <property type="taxonomic scope" value="Eukaryota"/>
</dbReference>
<organism evidence="3 4">
    <name type="scientific">Nicotiana sylvestris</name>
    <name type="common">Wood tobacco</name>
    <name type="synonym">South American tobacco</name>
    <dbReference type="NCBI Taxonomy" id="4096"/>
    <lineage>
        <taxon>Eukaryota</taxon>
        <taxon>Viridiplantae</taxon>
        <taxon>Streptophyta</taxon>
        <taxon>Embryophyta</taxon>
        <taxon>Tracheophyta</taxon>
        <taxon>Spermatophyta</taxon>
        <taxon>Magnoliopsida</taxon>
        <taxon>eudicotyledons</taxon>
        <taxon>Gunneridae</taxon>
        <taxon>Pentapetalae</taxon>
        <taxon>asterids</taxon>
        <taxon>lamiids</taxon>
        <taxon>Solanales</taxon>
        <taxon>Solanaceae</taxon>
        <taxon>Nicotianoideae</taxon>
        <taxon>Nicotianeae</taxon>
        <taxon>Nicotiana</taxon>
    </lineage>
</organism>
<evidence type="ECO:0000313" key="3">
    <source>
        <dbReference type="Proteomes" id="UP000189701"/>
    </source>
</evidence>
<dbReference type="RefSeq" id="XP_009792938.1">
    <property type="nucleotide sequence ID" value="XM_009794636.1"/>
</dbReference>
<dbReference type="PANTHER" id="PTHR48475:SF2">
    <property type="entry name" value="RIBONUCLEASE H"/>
    <property type="match status" value="1"/>
</dbReference>
<dbReference type="GO" id="GO:0015074">
    <property type="term" value="P:DNA integration"/>
    <property type="evidence" value="ECO:0007669"/>
    <property type="project" value="InterPro"/>
</dbReference>
<dbReference type="STRING" id="4096.A0A1U7XPX9"/>
<protein>
    <submittedName>
        <fullName evidence="4">Uncharacterized protein LOC104239899</fullName>
    </submittedName>
</protein>
<name>A0A1U7XPX9_NICSY</name>
<dbReference type="InterPro" id="IPR001584">
    <property type="entry name" value="Integrase_cat-core"/>
</dbReference>
<reference evidence="3" key="1">
    <citation type="journal article" date="2013" name="Genome Biol.">
        <title>Reference genomes and transcriptomes of Nicotiana sylvestris and Nicotiana tomentosiformis.</title>
        <authorList>
            <person name="Sierro N."/>
            <person name="Battey J.N."/>
            <person name="Ouadi S."/>
            <person name="Bovet L."/>
            <person name="Goepfert S."/>
            <person name="Bakaher N."/>
            <person name="Peitsch M.C."/>
            <person name="Ivanov N.V."/>
        </authorList>
    </citation>
    <scope>NUCLEOTIDE SEQUENCE [LARGE SCALE GENOMIC DNA]</scope>
</reference>